<dbReference type="InParanoid" id="C0NI57"/>
<keyword evidence="4" id="KW-0539">Nucleus</keyword>
<organism evidence="7 8">
    <name type="scientific">Ajellomyces capsulatus (strain G186AR / H82 / ATCC MYA-2454 / RMSCC 2432)</name>
    <name type="common">Darling's disease fungus</name>
    <name type="synonym">Histoplasma capsulatum</name>
    <dbReference type="NCBI Taxonomy" id="447093"/>
    <lineage>
        <taxon>Eukaryota</taxon>
        <taxon>Fungi</taxon>
        <taxon>Dikarya</taxon>
        <taxon>Ascomycota</taxon>
        <taxon>Pezizomycotina</taxon>
        <taxon>Eurotiomycetes</taxon>
        <taxon>Eurotiomycetidae</taxon>
        <taxon>Onygenales</taxon>
        <taxon>Ajellomycetaceae</taxon>
        <taxon>Histoplasma</taxon>
    </lineage>
</organism>
<keyword evidence="1" id="KW-0805">Transcription regulation</keyword>
<dbReference type="GO" id="GO:0008270">
    <property type="term" value="F:zinc ion binding"/>
    <property type="evidence" value="ECO:0007669"/>
    <property type="project" value="InterPro"/>
</dbReference>
<evidence type="ECO:0000256" key="4">
    <source>
        <dbReference type="ARBA" id="ARBA00023242"/>
    </source>
</evidence>
<keyword evidence="8" id="KW-1185">Reference proteome</keyword>
<feature type="domain" description="Zn(2)-C6 fungal-type" evidence="6">
    <location>
        <begin position="8"/>
        <end position="38"/>
    </location>
</feature>
<dbReference type="CDD" id="cd00067">
    <property type="entry name" value="GAL4"/>
    <property type="match status" value="1"/>
</dbReference>
<sequence length="459" mass="51548">MTTSRRKACSWCIKAKRRCDLRLPQCRRCFVKGLDCRYGPRAEPEEHPGTDSLFANSELAFDFSSLNGLMPTDVSALNETDQLSRVFEPTLQDTSGPIQGDSTVTSTMLDYDSHTALSLSESSHQEDPPLPGGCFDAAVLQLYVDELKRWLLQWVTKGTNPFIHPQLYYDYIPSEILDAYSCCSIYSTKSAGNQRIVFRIIEEKVTALLNTHHLHLHQQQQQQQQQQEQQTSNFTPSHLTLRRHLAHVQSLLIYQIIRLFGGDIRQQALAEQQAPILTTWLQEMWDSLMNSGLDIYYSDSNGTSSPSSSLFAASGQPQNQQPQRDPLSLFSTPVTSLWKEWLVAECARRTLITVRGVAGVYETMKLGSAVCPGGTSFIASSAVWEAPSAYCWAKAWRERDKRYLVSMGTLQSLVCQARACDVDRFGKVLLMLLHHREGVERWIAETGGGEGVFGLALDI</sequence>
<evidence type="ECO:0000259" key="6">
    <source>
        <dbReference type="PROSITE" id="PS50048"/>
    </source>
</evidence>
<evidence type="ECO:0000256" key="5">
    <source>
        <dbReference type="SAM" id="MobiDB-lite"/>
    </source>
</evidence>
<dbReference type="PROSITE" id="PS50048">
    <property type="entry name" value="ZN2_CY6_FUNGAL_2"/>
    <property type="match status" value="1"/>
</dbReference>
<dbReference type="HOGENOM" id="CLU_024655_0_0_1"/>
<dbReference type="Proteomes" id="UP000001631">
    <property type="component" value="Unassembled WGS sequence"/>
</dbReference>
<dbReference type="EMBL" id="GG663365">
    <property type="protein sequence ID" value="EEH09492.1"/>
    <property type="molecule type" value="Genomic_DNA"/>
</dbReference>
<reference evidence="7" key="1">
    <citation type="submission" date="2009-02" db="EMBL/GenBank/DDBJ databases">
        <title>The Genome Sequence of Ajellomyces capsulatus strain G186AR.</title>
        <authorList>
            <consortium name="The Broad Institute Genome Sequencing Platform"/>
            <person name="Champion M."/>
            <person name="Cuomo C."/>
            <person name="Ma L.-J."/>
            <person name="Henn M.R."/>
            <person name="Sil A."/>
            <person name="Goldman B."/>
            <person name="Young S.K."/>
            <person name="Kodira C.D."/>
            <person name="Zeng Q."/>
            <person name="Koehrsen M."/>
            <person name="Alvarado L."/>
            <person name="Berlin A."/>
            <person name="Borenstein D."/>
            <person name="Chen Z."/>
            <person name="Engels R."/>
            <person name="Freedman E."/>
            <person name="Gellesch M."/>
            <person name="Goldberg J."/>
            <person name="Griggs A."/>
            <person name="Gujja S."/>
            <person name="Heiman D."/>
            <person name="Hepburn T."/>
            <person name="Howarth C."/>
            <person name="Jen D."/>
            <person name="Larson L."/>
            <person name="Lewis B."/>
            <person name="Mehta T."/>
            <person name="Park D."/>
            <person name="Pearson M."/>
            <person name="Roberts A."/>
            <person name="Saif S."/>
            <person name="Shea T."/>
            <person name="Shenoy N."/>
            <person name="Sisk P."/>
            <person name="Stolte C."/>
            <person name="Sykes S."/>
            <person name="Walk T."/>
            <person name="White J."/>
            <person name="Yandava C."/>
            <person name="Klein B."/>
            <person name="McEwen J.G."/>
            <person name="Puccia R."/>
            <person name="Goldman G.H."/>
            <person name="Felipe M.S."/>
            <person name="Nino-Vega G."/>
            <person name="San-Blas G."/>
            <person name="Taylor J."/>
            <person name="Mendoza L."/>
            <person name="Galagan J."/>
            <person name="Nusbaum C."/>
            <person name="Birren B."/>
        </authorList>
    </citation>
    <scope>NUCLEOTIDE SEQUENCE</scope>
    <source>
        <strain evidence="7">G186AR</strain>
    </source>
</reference>
<dbReference type="GeneID" id="69036045"/>
<gene>
    <name evidence="7" type="ORF">HCBG_03029</name>
</gene>
<feature type="region of interest" description="Disordered" evidence="5">
    <location>
        <begin position="307"/>
        <end position="326"/>
    </location>
</feature>
<dbReference type="Pfam" id="PF00172">
    <property type="entry name" value="Zn_clus"/>
    <property type="match status" value="1"/>
</dbReference>
<dbReference type="GO" id="GO:0003677">
    <property type="term" value="F:DNA binding"/>
    <property type="evidence" value="ECO:0007669"/>
    <property type="project" value="UniProtKB-KW"/>
</dbReference>
<protein>
    <recommendedName>
        <fullName evidence="6">Zn(2)-C6 fungal-type domain-containing protein</fullName>
    </recommendedName>
</protein>
<proteinExistence type="predicted"/>
<dbReference type="VEuPathDB" id="FungiDB:I7I50_09852"/>
<dbReference type="SMART" id="SM00066">
    <property type="entry name" value="GAL4"/>
    <property type="match status" value="1"/>
</dbReference>
<dbReference type="InterPro" id="IPR036864">
    <property type="entry name" value="Zn2-C6_fun-type_DNA-bd_sf"/>
</dbReference>
<evidence type="ECO:0000256" key="1">
    <source>
        <dbReference type="ARBA" id="ARBA00023015"/>
    </source>
</evidence>
<dbReference type="STRING" id="447093.C0NI57"/>
<accession>C0NI57</accession>
<evidence type="ECO:0000313" key="7">
    <source>
        <dbReference type="EMBL" id="EEH09492.1"/>
    </source>
</evidence>
<dbReference type="GO" id="GO:0000981">
    <property type="term" value="F:DNA-binding transcription factor activity, RNA polymerase II-specific"/>
    <property type="evidence" value="ECO:0007669"/>
    <property type="project" value="InterPro"/>
</dbReference>
<dbReference type="InterPro" id="IPR001138">
    <property type="entry name" value="Zn2Cys6_DnaBD"/>
</dbReference>
<dbReference type="SUPFAM" id="SSF57701">
    <property type="entry name" value="Zn2/Cys6 DNA-binding domain"/>
    <property type="match status" value="1"/>
</dbReference>
<evidence type="ECO:0000256" key="3">
    <source>
        <dbReference type="ARBA" id="ARBA00023163"/>
    </source>
</evidence>
<dbReference type="AlphaFoldDB" id="C0NI57"/>
<feature type="compositionally biased region" description="Polar residues" evidence="5">
    <location>
        <begin position="315"/>
        <end position="326"/>
    </location>
</feature>
<evidence type="ECO:0000256" key="2">
    <source>
        <dbReference type="ARBA" id="ARBA00023125"/>
    </source>
</evidence>
<evidence type="ECO:0000313" key="8">
    <source>
        <dbReference type="Proteomes" id="UP000001631"/>
    </source>
</evidence>
<keyword evidence="2" id="KW-0238">DNA-binding</keyword>
<name>C0NI57_AJECG</name>
<dbReference type="Gene3D" id="4.10.240.10">
    <property type="entry name" value="Zn(2)-C6 fungal-type DNA-binding domain"/>
    <property type="match status" value="1"/>
</dbReference>
<keyword evidence="3" id="KW-0804">Transcription</keyword>
<dbReference type="RefSeq" id="XP_045289973.1">
    <property type="nucleotide sequence ID" value="XM_045430078.1"/>
</dbReference>